<feature type="transmembrane region" description="Helical" evidence="1">
    <location>
        <begin position="112"/>
        <end position="132"/>
    </location>
</feature>
<feature type="transmembrane region" description="Helical" evidence="1">
    <location>
        <begin position="72"/>
        <end position="92"/>
    </location>
</feature>
<dbReference type="Proteomes" id="UP001597097">
    <property type="component" value="Unassembled WGS sequence"/>
</dbReference>
<keyword evidence="1" id="KW-0812">Transmembrane</keyword>
<keyword evidence="1" id="KW-1133">Transmembrane helix</keyword>
<feature type="transmembrane region" description="Helical" evidence="1">
    <location>
        <begin position="7"/>
        <end position="25"/>
    </location>
</feature>
<evidence type="ECO:0000256" key="1">
    <source>
        <dbReference type="SAM" id="Phobius"/>
    </source>
</evidence>
<feature type="transmembrane region" description="Helical" evidence="1">
    <location>
        <begin position="45"/>
        <end position="65"/>
    </location>
</feature>
<evidence type="ECO:0000313" key="2">
    <source>
        <dbReference type="EMBL" id="MFD1537106.1"/>
    </source>
</evidence>
<gene>
    <name evidence="2" type="ORF">ACFSJ0_08685</name>
</gene>
<name>A0ABW4G472_9ACTN</name>
<accession>A0ABW4G472</accession>
<evidence type="ECO:0000313" key="3">
    <source>
        <dbReference type="Proteomes" id="UP001597097"/>
    </source>
</evidence>
<proteinExistence type="predicted"/>
<reference evidence="3" key="1">
    <citation type="journal article" date="2019" name="Int. J. Syst. Evol. Microbiol.">
        <title>The Global Catalogue of Microorganisms (GCM) 10K type strain sequencing project: providing services to taxonomists for standard genome sequencing and annotation.</title>
        <authorList>
            <consortium name="The Broad Institute Genomics Platform"/>
            <consortium name="The Broad Institute Genome Sequencing Center for Infectious Disease"/>
            <person name="Wu L."/>
            <person name="Ma J."/>
        </authorList>
    </citation>
    <scope>NUCLEOTIDE SEQUENCE [LARGE SCALE GENOMIC DNA]</scope>
    <source>
        <strain evidence="3">CGMCC 1.15399</strain>
    </source>
</reference>
<keyword evidence="3" id="KW-1185">Reference proteome</keyword>
<sequence length="142" mass="14472">MSREVRHLIGVVAGLAALPLVYYLTEAGARALRAAYATFRPAPVGLGYLTAVAAIVVLLAAWSWLSPLAALACGLPLTAVAALFAFDLDVALELAGRLPSFAVPVGEPPGTLAGVTGLYAVIGVLLVLSALLPRGRRSILGG</sequence>
<dbReference type="EMBL" id="JBHUCM010000008">
    <property type="protein sequence ID" value="MFD1537106.1"/>
    <property type="molecule type" value="Genomic_DNA"/>
</dbReference>
<organism evidence="2 3">
    <name type="scientific">Nonomuraea guangzhouensis</name>
    <dbReference type="NCBI Taxonomy" id="1291555"/>
    <lineage>
        <taxon>Bacteria</taxon>
        <taxon>Bacillati</taxon>
        <taxon>Actinomycetota</taxon>
        <taxon>Actinomycetes</taxon>
        <taxon>Streptosporangiales</taxon>
        <taxon>Streptosporangiaceae</taxon>
        <taxon>Nonomuraea</taxon>
    </lineage>
</organism>
<keyword evidence="1" id="KW-0472">Membrane</keyword>
<comment type="caution">
    <text evidence="2">The sequence shown here is derived from an EMBL/GenBank/DDBJ whole genome shotgun (WGS) entry which is preliminary data.</text>
</comment>
<dbReference type="RefSeq" id="WP_219535899.1">
    <property type="nucleotide sequence ID" value="NZ_JAHKRM010000027.1"/>
</dbReference>
<protein>
    <submittedName>
        <fullName evidence="2">Uncharacterized protein</fullName>
    </submittedName>
</protein>